<sequence>MRRQRGVFLLTALGLLLAGCQKAPPADGPIELVFWHGANPQANRIVLEGLVERFNRRHPDIHVRAVDAGQPDQQIPKILAAVIGGSPPDLLWYNATLTGQLVKADAIVPLDAYLAREPVLGQVFPNLLPATRYRGQTWSLPFDTNNLAVFYNKRLFAAAGIKTFPRTWEAFFDLARKLTVDQNGDGRPERYGFRLPLGKGEWTVFNWLAWYWGAGGELLKQGKPQIASGAGVAALTYWQRFLDPSRPAASLSQPEQGYLFDDFFAGRVAMQVSGPWTLRELAQNQMSYGIFPLPQGAVAATSIGGEQLFLMRTSARREQASWQFAKYILSTEFQSAWATGTGYLPVTIEAARSPSYRAFLKRNPQLQVFLDQLPHGHNRPLDPTYPQISDALGQAVEQALQHVRTPAQALEAAQREAELIVRTQPGDTGF</sequence>
<dbReference type="CDD" id="cd14748">
    <property type="entry name" value="PBP2_UgpB"/>
    <property type="match status" value="1"/>
</dbReference>
<dbReference type="PROSITE" id="PS51257">
    <property type="entry name" value="PROKAR_LIPOPROTEIN"/>
    <property type="match status" value="1"/>
</dbReference>
<organism evidence="2 3">
    <name type="scientific">Gloeobacter kilaueensis (strain ATCC BAA-2537 / CCAP 1431/1 / ULC 316 / JS1)</name>
    <dbReference type="NCBI Taxonomy" id="1183438"/>
    <lineage>
        <taxon>Bacteria</taxon>
        <taxon>Bacillati</taxon>
        <taxon>Cyanobacteriota</taxon>
        <taxon>Cyanophyceae</taxon>
        <taxon>Gloeobacterales</taxon>
        <taxon>Gloeobacteraceae</taxon>
        <taxon>Gloeobacter</taxon>
    </lineage>
</organism>
<dbReference type="eggNOG" id="COG1653">
    <property type="taxonomic scope" value="Bacteria"/>
</dbReference>
<evidence type="ECO:0000313" key="3">
    <source>
        <dbReference type="Proteomes" id="UP000017396"/>
    </source>
</evidence>
<dbReference type="PANTHER" id="PTHR43649">
    <property type="entry name" value="ARABINOSE-BINDING PROTEIN-RELATED"/>
    <property type="match status" value="1"/>
</dbReference>
<dbReference type="PATRIC" id="fig|1183438.3.peg.249"/>
<name>U5QCD6_GLOK1</name>
<dbReference type="InterPro" id="IPR050490">
    <property type="entry name" value="Bact_solute-bd_prot1"/>
</dbReference>
<dbReference type="Proteomes" id="UP000017396">
    <property type="component" value="Chromosome"/>
</dbReference>
<dbReference type="Pfam" id="PF13416">
    <property type="entry name" value="SBP_bac_8"/>
    <property type="match status" value="1"/>
</dbReference>
<dbReference type="STRING" id="1183438.GKIL_0246"/>
<evidence type="ECO:0000256" key="1">
    <source>
        <dbReference type="SAM" id="SignalP"/>
    </source>
</evidence>
<keyword evidence="3" id="KW-1185">Reference proteome</keyword>
<dbReference type="AlphaFoldDB" id="U5QCD6"/>
<feature type="signal peptide" evidence="1">
    <location>
        <begin position="1"/>
        <end position="23"/>
    </location>
</feature>
<gene>
    <name evidence="2" type="primary">ugpB</name>
    <name evidence="2" type="ORF">GKIL_0246</name>
</gene>
<dbReference type="Gene3D" id="3.40.190.10">
    <property type="entry name" value="Periplasmic binding protein-like II"/>
    <property type="match status" value="1"/>
</dbReference>
<dbReference type="PANTHER" id="PTHR43649:SF30">
    <property type="entry name" value="ABC TRANSPORTER SUBSTRATE-BINDING PROTEIN"/>
    <property type="match status" value="1"/>
</dbReference>
<dbReference type="KEGG" id="glj:GKIL_0246"/>
<feature type="chain" id="PRO_5004663565" evidence="1">
    <location>
        <begin position="24"/>
        <end position="430"/>
    </location>
</feature>
<dbReference type="SUPFAM" id="SSF53850">
    <property type="entry name" value="Periplasmic binding protein-like II"/>
    <property type="match status" value="1"/>
</dbReference>
<keyword evidence="1" id="KW-0732">Signal</keyword>
<reference evidence="2 3" key="1">
    <citation type="journal article" date="2013" name="PLoS ONE">
        <title>Cultivation and Complete Genome Sequencing of Gloeobacter kilaueensis sp. nov., from a Lava Cave in Kilauea Caldera, Hawai'i.</title>
        <authorList>
            <person name="Saw J.H."/>
            <person name="Schatz M."/>
            <person name="Brown M.V."/>
            <person name="Kunkel D.D."/>
            <person name="Foster J.S."/>
            <person name="Shick H."/>
            <person name="Christensen S."/>
            <person name="Hou S."/>
            <person name="Wan X."/>
            <person name="Donachie S.P."/>
        </authorList>
    </citation>
    <scope>NUCLEOTIDE SEQUENCE [LARGE SCALE GENOMIC DNA]</scope>
    <source>
        <strain evidence="3">JS</strain>
    </source>
</reference>
<proteinExistence type="predicted"/>
<dbReference type="HOGENOM" id="CLU_031285_10_1_3"/>
<protein>
    <submittedName>
        <fullName evidence="2">Extracellular solute-binding protein family 1</fullName>
    </submittedName>
</protein>
<evidence type="ECO:0000313" key="2">
    <source>
        <dbReference type="EMBL" id="AGY56493.1"/>
    </source>
</evidence>
<dbReference type="EMBL" id="CP003587">
    <property type="protein sequence ID" value="AGY56493.1"/>
    <property type="molecule type" value="Genomic_DNA"/>
</dbReference>
<accession>U5QCD6</accession>
<dbReference type="InterPro" id="IPR006059">
    <property type="entry name" value="SBP"/>
</dbReference>